<evidence type="ECO:0000256" key="5">
    <source>
        <dbReference type="SAM" id="MobiDB-lite"/>
    </source>
</evidence>
<feature type="compositionally biased region" description="Polar residues" evidence="5">
    <location>
        <begin position="196"/>
        <end position="205"/>
    </location>
</feature>
<feature type="compositionally biased region" description="Polar residues" evidence="5">
    <location>
        <begin position="216"/>
        <end position="234"/>
    </location>
</feature>
<dbReference type="SMART" id="SM00273">
    <property type="entry name" value="ENTH"/>
    <property type="match status" value="1"/>
</dbReference>
<gene>
    <name evidence="7" type="ORF">K2173_021585</name>
</gene>
<feature type="compositionally biased region" description="Low complexity" evidence="5">
    <location>
        <begin position="179"/>
        <end position="191"/>
    </location>
</feature>
<dbReference type="PANTHER" id="PTHR12276:SF95">
    <property type="entry name" value="ENTH_VHS FAMILY PROTEIN"/>
    <property type="match status" value="1"/>
</dbReference>
<organism evidence="7 8">
    <name type="scientific">Erythroxylum novogranatense</name>
    <dbReference type="NCBI Taxonomy" id="1862640"/>
    <lineage>
        <taxon>Eukaryota</taxon>
        <taxon>Viridiplantae</taxon>
        <taxon>Streptophyta</taxon>
        <taxon>Embryophyta</taxon>
        <taxon>Tracheophyta</taxon>
        <taxon>Spermatophyta</taxon>
        <taxon>Magnoliopsida</taxon>
        <taxon>eudicotyledons</taxon>
        <taxon>Gunneridae</taxon>
        <taxon>Pentapetalae</taxon>
        <taxon>rosids</taxon>
        <taxon>fabids</taxon>
        <taxon>Malpighiales</taxon>
        <taxon>Erythroxylaceae</taxon>
        <taxon>Erythroxylum</taxon>
    </lineage>
</organism>
<feature type="region of interest" description="Disordered" evidence="5">
    <location>
        <begin position="179"/>
        <end position="243"/>
    </location>
</feature>
<evidence type="ECO:0000313" key="7">
    <source>
        <dbReference type="EMBL" id="KAJ8768432.1"/>
    </source>
</evidence>
<keyword evidence="4" id="KW-0968">Cytoplasmic vesicle</keyword>
<reference evidence="7 8" key="1">
    <citation type="submission" date="2021-09" db="EMBL/GenBank/DDBJ databases">
        <title>Genomic insights and catalytic innovation underlie evolution of tropane alkaloids biosynthesis.</title>
        <authorList>
            <person name="Wang Y.-J."/>
            <person name="Tian T."/>
            <person name="Huang J.-P."/>
            <person name="Huang S.-X."/>
        </authorList>
    </citation>
    <scope>NUCLEOTIDE SEQUENCE [LARGE SCALE GENOMIC DNA]</scope>
    <source>
        <strain evidence="7">KIB-2018</strain>
        <tissue evidence="7">Leaf</tissue>
    </source>
</reference>
<feature type="domain" description="ENTH" evidence="6">
    <location>
        <begin position="26"/>
        <end position="159"/>
    </location>
</feature>
<evidence type="ECO:0000256" key="1">
    <source>
        <dbReference type="ARBA" id="ARBA00004132"/>
    </source>
</evidence>
<dbReference type="EMBL" id="JAIWQS010000004">
    <property type="protein sequence ID" value="KAJ8768432.1"/>
    <property type="molecule type" value="Genomic_DNA"/>
</dbReference>
<dbReference type="GO" id="GO:0006897">
    <property type="term" value="P:endocytosis"/>
    <property type="evidence" value="ECO:0007669"/>
    <property type="project" value="TreeGrafter"/>
</dbReference>
<dbReference type="CDD" id="cd03571">
    <property type="entry name" value="ENTH"/>
    <property type="match status" value="1"/>
</dbReference>
<dbReference type="Gene3D" id="1.25.40.90">
    <property type="match status" value="1"/>
</dbReference>
<name>A0AAV8TNA9_9ROSI</name>
<comment type="caution">
    <text evidence="7">The sequence shown here is derived from an EMBL/GenBank/DDBJ whole genome shotgun (WGS) entry which is preliminary data.</text>
</comment>
<dbReference type="PANTHER" id="PTHR12276">
    <property type="entry name" value="EPSIN/ENT-RELATED"/>
    <property type="match status" value="1"/>
</dbReference>
<evidence type="ECO:0000256" key="3">
    <source>
        <dbReference type="ARBA" id="ARBA00023034"/>
    </source>
</evidence>
<dbReference type="GO" id="GO:0030125">
    <property type="term" value="C:clathrin vesicle coat"/>
    <property type="evidence" value="ECO:0007669"/>
    <property type="project" value="TreeGrafter"/>
</dbReference>
<dbReference type="InterPro" id="IPR008942">
    <property type="entry name" value="ENTH_VHS"/>
</dbReference>
<dbReference type="GO" id="GO:0030276">
    <property type="term" value="F:clathrin binding"/>
    <property type="evidence" value="ECO:0007669"/>
    <property type="project" value="TreeGrafter"/>
</dbReference>
<dbReference type="Proteomes" id="UP001159364">
    <property type="component" value="Linkage Group LG04"/>
</dbReference>
<dbReference type="Pfam" id="PF01417">
    <property type="entry name" value="ENTH"/>
    <property type="match status" value="1"/>
</dbReference>
<dbReference type="GO" id="GO:0005886">
    <property type="term" value="C:plasma membrane"/>
    <property type="evidence" value="ECO:0007669"/>
    <property type="project" value="TreeGrafter"/>
</dbReference>
<proteinExistence type="predicted"/>
<evidence type="ECO:0000259" key="6">
    <source>
        <dbReference type="PROSITE" id="PS50942"/>
    </source>
</evidence>
<protein>
    <recommendedName>
        <fullName evidence="6">ENTH domain-containing protein</fullName>
    </recommendedName>
</protein>
<keyword evidence="3" id="KW-0333">Golgi apparatus</keyword>
<dbReference type="SUPFAM" id="SSF48464">
    <property type="entry name" value="ENTH/VHS domain"/>
    <property type="match status" value="1"/>
</dbReference>
<dbReference type="GO" id="GO:0005768">
    <property type="term" value="C:endosome"/>
    <property type="evidence" value="ECO:0007669"/>
    <property type="project" value="TreeGrafter"/>
</dbReference>
<dbReference type="GO" id="GO:0005543">
    <property type="term" value="F:phospholipid binding"/>
    <property type="evidence" value="ECO:0007669"/>
    <property type="project" value="TreeGrafter"/>
</dbReference>
<evidence type="ECO:0000313" key="8">
    <source>
        <dbReference type="Proteomes" id="UP001159364"/>
    </source>
</evidence>
<dbReference type="PROSITE" id="PS50942">
    <property type="entry name" value="ENTH"/>
    <property type="match status" value="1"/>
</dbReference>
<dbReference type="GO" id="GO:0005794">
    <property type="term" value="C:Golgi apparatus"/>
    <property type="evidence" value="ECO:0007669"/>
    <property type="project" value="UniProtKB-SubCell"/>
</dbReference>
<keyword evidence="8" id="KW-1185">Reference proteome</keyword>
<comment type="subcellular location">
    <subcellularLocation>
        <location evidence="1">Cytoplasmic vesicle</location>
        <location evidence="1">Clathrin-coated vesicle</location>
    </subcellularLocation>
    <subcellularLocation>
        <location evidence="2">Golgi apparatus</location>
    </subcellularLocation>
</comment>
<dbReference type="AlphaFoldDB" id="A0AAV8TNA9"/>
<sequence length="313" mass="35460">MGTFLLNEMKKQARSFLQDKYRTARLALTDVTRAEMLAEEATNNDPWGPDAKTMTMIAEASFEVEDYWRVVDVLHKRFENVDWKQWRQSYKSLILLEFLLTHGPEDFAEEFQCDSDIIEELGSFKYVDEKGFNWGANMQKRSDNILVLLEGGEALRTARLKALKITKEIHGFGNSVLGSPSSSSFRSFSSSEETGELNTPEQLSLTREGHLEEHGNNSPRLTNKTHQTSLTSNTKLEESHLWSQGPKIQEAGSLLQNGEEKEKEDGFVAGICSKLSGNTPTKKCYGENVGFRGFSNVGKLIKKKYDRQFSMGY</sequence>
<dbReference type="InterPro" id="IPR013809">
    <property type="entry name" value="ENTH"/>
</dbReference>
<accession>A0AAV8TNA9</accession>
<evidence type="ECO:0000256" key="2">
    <source>
        <dbReference type="ARBA" id="ARBA00004555"/>
    </source>
</evidence>
<evidence type="ECO:0000256" key="4">
    <source>
        <dbReference type="ARBA" id="ARBA00023329"/>
    </source>
</evidence>